<dbReference type="GO" id="GO:0050661">
    <property type="term" value="F:NADP binding"/>
    <property type="evidence" value="ECO:0007669"/>
    <property type="project" value="InterPro"/>
</dbReference>
<evidence type="ECO:0000256" key="2">
    <source>
        <dbReference type="ARBA" id="ARBA00022630"/>
    </source>
</evidence>
<accession>A0A356LKF0</accession>
<dbReference type="Gene3D" id="3.20.20.70">
    <property type="entry name" value="Aldolase class I"/>
    <property type="match status" value="1"/>
</dbReference>
<evidence type="ECO:0000256" key="5">
    <source>
        <dbReference type="ARBA" id="ARBA00023002"/>
    </source>
</evidence>
<evidence type="ECO:0000256" key="3">
    <source>
        <dbReference type="ARBA" id="ARBA00022643"/>
    </source>
</evidence>
<protein>
    <submittedName>
        <fullName evidence="7">Oxidoreductase</fullName>
    </submittedName>
</protein>
<dbReference type="InterPro" id="IPR001155">
    <property type="entry name" value="OxRdtase_FMN_N"/>
</dbReference>
<dbReference type="AlphaFoldDB" id="A0A356LKF0"/>
<dbReference type="SUPFAM" id="SSF51395">
    <property type="entry name" value="FMN-linked oxidoreductases"/>
    <property type="match status" value="1"/>
</dbReference>
<dbReference type="Proteomes" id="UP000264036">
    <property type="component" value="Unassembled WGS sequence"/>
</dbReference>
<evidence type="ECO:0000256" key="4">
    <source>
        <dbReference type="ARBA" id="ARBA00022857"/>
    </source>
</evidence>
<dbReference type="GO" id="GO:0003959">
    <property type="term" value="F:NADPH dehydrogenase activity"/>
    <property type="evidence" value="ECO:0007669"/>
    <property type="project" value="InterPro"/>
</dbReference>
<evidence type="ECO:0000256" key="1">
    <source>
        <dbReference type="ARBA" id="ARBA00001917"/>
    </source>
</evidence>
<reference evidence="7 8" key="1">
    <citation type="journal article" date="2018" name="Nat. Biotechnol.">
        <title>A standardized bacterial taxonomy based on genome phylogeny substantially revises the tree of life.</title>
        <authorList>
            <person name="Parks D.H."/>
            <person name="Chuvochina M."/>
            <person name="Waite D.W."/>
            <person name="Rinke C."/>
            <person name="Skarshewski A."/>
            <person name="Chaumeil P.A."/>
            <person name="Hugenholtz P."/>
        </authorList>
    </citation>
    <scope>NUCLEOTIDE SEQUENCE [LARGE SCALE GENOMIC DNA]</scope>
    <source>
        <strain evidence="7">UBA10707</strain>
    </source>
</reference>
<dbReference type="PANTHER" id="PTHR43303">
    <property type="entry name" value="NADPH DEHYDROGENASE C23G7.10C-RELATED"/>
    <property type="match status" value="1"/>
</dbReference>
<keyword evidence="2" id="KW-0285">Flavoprotein</keyword>
<keyword evidence="5" id="KW-0560">Oxidoreductase</keyword>
<comment type="cofactor">
    <cofactor evidence="1">
        <name>FMN</name>
        <dbReference type="ChEBI" id="CHEBI:58210"/>
    </cofactor>
</comment>
<dbReference type="InterPro" id="IPR044152">
    <property type="entry name" value="YqjM-like"/>
</dbReference>
<feature type="domain" description="NADH:flavin oxidoreductase/NADH oxidase N-terminal" evidence="6">
    <location>
        <begin position="6"/>
        <end position="340"/>
    </location>
</feature>
<keyword evidence="3" id="KW-0288">FMN</keyword>
<dbReference type="EMBL" id="DOEK01000039">
    <property type="protein sequence ID" value="HBP31467.1"/>
    <property type="molecule type" value="Genomic_DNA"/>
</dbReference>
<evidence type="ECO:0000313" key="7">
    <source>
        <dbReference type="EMBL" id="HBP31467.1"/>
    </source>
</evidence>
<comment type="caution">
    <text evidence="7">The sequence shown here is derived from an EMBL/GenBank/DDBJ whole genome shotgun (WGS) entry which is preliminary data.</text>
</comment>
<evidence type="ECO:0000313" key="8">
    <source>
        <dbReference type="Proteomes" id="UP000264036"/>
    </source>
</evidence>
<name>A0A356LKF0_9BURK</name>
<dbReference type="Pfam" id="PF00724">
    <property type="entry name" value="Oxidored_FMN"/>
    <property type="match status" value="1"/>
</dbReference>
<proteinExistence type="predicted"/>
<dbReference type="GO" id="GO:0010181">
    <property type="term" value="F:FMN binding"/>
    <property type="evidence" value="ECO:0007669"/>
    <property type="project" value="InterPro"/>
</dbReference>
<gene>
    <name evidence="7" type="ORF">DD666_18910</name>
</gene>
<organism evidence="7 8">
    <name type="scientific">Advenella kashmirensis</name>
    <dbReference type="NCBI Taxonomy" id="310575"/>
    <lineage>
        <taxon>Bacteria</taxon>
        <taxon>Pseudomonadati</taxon>
        <taxon>Pseudomonadota</taxon>
        <taxon>Betaproteobacteria</taxon>
        <taxon>Burkholderiales</taxon>
        <taxon>Alcaligenaceae</taxon>
    </lineage>
</organism>
<dbReference type="PANTHER" id="PTHR43303:SF4">
    <property type="entry name" value="NADPH DEHYDROGENASE C23G7.10C-RELATED"/>
    <property type="match status" value="1"/>
</dbReference>
<dbReference type="InterPro" id="IPR013785">
    <property type="entry name" value="Aldolase_TIM"/>
</dbReference>
<keyword evidence="4" id="KW-0521">NADP</keyword>
<dbReference type="CDD" id="cd02932">
    <property type="entry name" value="OYE_YqiM_FMN"/>
    <property type="match status" value="1"/>
</dbReference>
<evidence type="ECO:0000259" key="6">
    <source>
        <dbReference type="Pfam" id="PF00724"/>
    </source>
</evidence>
<sequence>MTDSILFSPFNLDSLQLKNRIIVPPMCQYSAIDGCMQPWHLMHLGSLAVSGAALVFIEATSVEQAGRISPTDVGLWDDVTQEAIARTLRDIRSFSDTPFAIQLAHAGRKASCRQPWFGGRQMSLEEGGWQTYGPSPVPFDPKDRPPQELDQAGLTRIIDAFVQAARRSVDLGIDAIELHGAHGYLLHEFLSPLSNQRQDNYGGSLENRMRFALEVFQAVYEEVAGKVPVGVRISASDWVDGGWDVQQSIRLSQALKERGAAFIHVSSGGLSQAQQIKNEPGYQLPFAQAIKNAVDVPVIGVGLITDPQMAESVVASGQADLVGVARGMLYDARWPWHAAAELGARIDASPQFWRSQPSRLKTLFTNNIS</sequence>